<dbReference type="InterPro" id="IPR016153">
    <property type="entry name" value="Heat_shock_Hsp33_N"/>
</dbReference>
<keyword evidence="3" id="KW-1015">Disulfide bond</keyword>
<evidence type="ECO:0000256" key="4">
    <source>
        <dbReference type="ARBA" id="ARBA00023186"/>
    </source>
</evidence>
<gene>
    <name evidence="6" type="ORF">SAMN03080610_00036</name>
</gene>
<keyword evidence="7" id="KW-1185">Reference proteome</keyword>
<dbReference type="NCBIfam" id="NF002386">
    <property type="entry name" value="PRK01402.1"/>
    <property type="match status" value="1"/>
</dbReference>
<protein>
    <submittedName>
        <fullName evidence="6">Molecular chaperone Hsp33</fullName>
    </submittedName>
</protein>
<dbReference type="PANTHER" id="PTHR30111:SF1">
    <property type="entry name" value="33 KDA CHAPERONIN"/>
    <property type="match status" value="1"/>
</dbReference>
<sequence>MNDTTVTQTDSRADDRALPFQVDPLDVRGRVVTLGPAIDAILARHDLPRPVKVLLGEAVALASLLATSLKDTGRFILQTETDGPVSMLVVDIRTPGEIRATATCNRERVEAVTVSGRAASGDLLGRGTLAMTIEQGKTGRRYQGYVPLENESLEDAAHSYFRQSEQIPTRVRLAVAEIVDRGSEGEAQQAWRAGGLIAQFLPESSERIKVRDLHPGDTPDDADVADLPLEDDAWREAVALVDTVEDLELIDPAVPAERLLVRLFHERGVRVFEPTVLRDHCTCSRERIEQVLEQLPADELEEAAVEGAVEVRCEFCGKEYRFTPEELNSGKV</sequence>
<keyword evidence="1" id="KW-0963">Cytoplasm</keyword>
<dbReference type="STRING" id="1120955.SAMN03080610_00036"/>
<keyword evidence="5" id="KW-0676">Redox-active center</keyword>
<dbReference type="GO" id="GO:0044183">
    <property type="term" value="F:protein folding chaperone"/>
    <property type="evidence" value="ECO:0007669"/>
    <property type="project" value="TreeGrafter"/>
</dbReference>
<reference evidence="6 7" key="1">
    <citation type="submission" date="2016-10" db="EMBL/GenBank/DDBJ databases">
        <authorList>
            <person name="de Groot N.N."/>
        </authorList>
    </citation>
    <scope>NUCLEOTIDE SEQUENCE [LARGE SCALE GENOMIC DNA]</scope>
    <source>
        <strain evidence="6 7">DSM 2698</strain>
    </source>
</reference>
<dbReference type="Gene3D" id="3.90.1280.10">
    <property type="entry name" value="HSP33 redox switch-like"/>
    <property type="match status" value="1"/>
</dbReference>
<dbReference type="AlphaFoldDB" id="A0A1G5M4C4"/>
<dbReference type="EMBL" id="FMVW01000001">
    <property type="protein sequence ID" value="SCZ19621.1"/>
    <property type="molecule type" value="Genomic_DNA"/>
</dbReference>
<proteinExistence type="predicted"/>
<dbReference type="Pfam" id="PF01430">
    <property type="entry name" value="HSP33"/>
    <property type="match status" value="1"/>
</dbReference>
<accession>A0A1G5M4C4</accession>
<evidence type="ECO:0000256" key="1">
    <source>
        <dbReference type="ARBA" id="ARBA00022490"/>
    </source>
</evidence>
<dbReference type="Gene3D" id="1.10.287.480">
    <property type="entry name" value="helix hairpin bin"/>
    <property type="match status" value="1"/>
</dbReference>
<dbReference type="CDD" id="cd00498">
    <property type="entry name" value="Hsp33"/>
    <property type="match status" value="1"/>
</dbReference>
<evidence type="ECO:0000256" key="5">
    <source>
        <dbReference type="ARBA" id="ARBA00023284"/>
    </source>
</evidence>
<evidence type="ECO:0000313" key="7">
    <source>
        <dbReference type="Proteomes" id="UP000199347"/>
    </source>
</evidence>
<dbReference type="Proteomes" id="UP000199347">
    <property type="component" value="Unassembled WGS sequence"/>
</dbReference>
<dbReference type="GO" id="GO:0005737">
    <property type="term" value="C:cytoplasm"/>
    <property type="evidence" value="ECO:0007669"/>
    <property type="project" value="InterPro"/>
</dbReference>
<dbReference type="InterPro" id="IPR023212">
    <property type="entry name" value="Hsp33_helix_hairpin_bin_dom_sf"/>
</dbReference>
<dbReference type="Gene3D" id="3.55.30.10">
    <property type="entry name" value="Hsp33 domain"/>
    <property type="match status" value="1"/>
</dbReference>
<dbReference type="InterPro" id="IPR000397">
    <property type="entry name" value="Heat_shock_Hsp33"/>
</dbReference>
<evidence type="ECO:0000256" key="3">
    <source>
        <dbReference type="ARBA" id="ARBA00023157"/>
    </source>
</evidence>
<dbReference type="OrthoDB" id="9793753at2"/>
<evidence type="ECO:0000256" key="2">
    <source>
        <dbReference type="ARBA" id="ARBA00022833"/>
    </source>
</evidence>
<dbReference type="GO" id="GO:0042026">
    <property type="term" value="P:protein refolding"/>
    <property type="evidence" value="ECO:0007669"/>
    <property type="project" value="TreeGrafter"/>
</dbReference>
<organism evidence="6 7">
    <name type="scientific">Afifella marina DSM 2698</name>
    <dbReference type="NCBI Taxonomy" id="1120955"/>
    <lineage>
        <taxon>Bacteria</taxon>
        <taxon>Pseudomonadati</taxon>
        <taxon>Pseudomonadota</taxon>
        <taxon>Alphaproteobacteria</taxon>
        <taxon>Hyphomicrobiales</taxon>
        <taxon>Afifellaceae</taxon>
        <taxon>Afifella</taxon>
    </lineage>
</organism>
<dbReference type="PIRSF" id="PIRSF005261">
    <property type="entry name" value="Heat_shock_Hsp33"/>
    <property type="match status" value="1"/>
</dbReference>
<name>A0A1G5M4C4_AFIMA</name>
<dbReference type="SUPFAM" id="SSF118352">
    <property type="entry name" value="HSP33 redox switch-like"/>
    <property type="match status" value="1"/>
</dbReference>
<dbReference type="PANTHER" id="PTHR30111">
    <property type="entry name" value="33 KDA CHAPERONIN"/>
    <property type="match status" value="1"/>
</dbReference>
<keyword evidence="4" id="KW-0143">Chaperone</keyword>
<dbReference type="InterPro" id="IPR016154">
    <property type="entry name" value="Heat_shock_Hsp33_C"/>
</dbReference>
<dbReference type="SUPFAM" id="SSF64397">
    <property type="entry name" value="Hsp33 domain"/>
    <property type="match status" value="1"/>
</dbReference>
<evidence type="ECO:0000313" key="6">
    <source>
        <dbReference type="EMBL" id="SCZ19621.1"/>
    </source>
</evidence>
<dbReference type="GO" id="GO:0051082">
    <property type="term" value="F:unfolded protein binding"/>
    <property type="evidence" value="ECO:0007669"/>
    <property type="project" value="InterPro"/>
</dbReference>
<dbReference type="RefSeq" id="WP_092809966.1">
    <property type="nucleotide sequence ID" value="NZ_FMVW01000001.1"/>
</dbReference>
<keyword evidence="2" id="KW-0862">Zinc</keyword>